<proteinExistence type="predicted"/>
<evidence type="ECO:0000313" key="1">
    <source>
        <dbReference type="EMBL" id="RQG93249.1"/>
    </source>
</evidence>
<sequence length="68" mass="7576">MIFKCPADISRYRPRPVRPMPTCNHCDAHVSERFARVFADERGDIHACISCSANAGIAEVAKERSRGT</sequence>
<reference evidence="1 2" key="1">
    <citation type="submission" date="2018-10" db="EMBL/GenBank/DDBJ databases">
        <title>Natrarchaeobius chitinivorans gen. nov., sp. nov., and Natrarchaeobius haloalkaliphilus sp. nov., alkaliphilic, chitin-utilizing haloarchaea from hypersaline alkaline lakes.</title>
        <authorList>
            <person name="Sorokin D.Y."/>
            <person name="Elcheninov A.G."/>
            <person name="Kostrikina N.A."/>
            <person name="Bale N.J."/>
            <person name="Sinninghe Damste J.S."/>
            <person name="Khijniak T.V."/>
            <person name="Kublanov I.V."/>
            <person name="Toshchakov S.V."/>
        </authorList>
    </citation>
    <scope>NUCLEOTIDE SEQUENCE [LARGE SCALE GENOMIC DNA]</scope>
    <source>
        <strain evidence="1 2">AArcht-Sl</strain>
    </source>
</reference>
<comment type="caution">
    <text evidence="1">The sequence shown here is derived from an EMBL/GenBank/DDBJ whole genome shotgun (WGS) entry which is preliminary data.</text>
</comment>
<organism evidence="1 2">
    <name type="scientific">Natrarchaeobius halalkaliphilus</name>
    <dbReference type="NCBI Taxonomy" id="1679091"/>
    <lineage>
        <taxon>Archaea</taxon>
        <taxon>Methanobacteriati</taxon>
        <taxon>Methanobacteriota</taxon>
        <taxon>Stenosarchaea group</taxon>
        <taxon>Halobacteria</taxon>
        <taxon>Halobacteriales</taxon>
        <taxon>Natrialbaceae</taxon>
        <taxon>Natrarchaeobius</taxon>
    </lineage>
</organism>
<dbReference type="AlphaFoldDB" id="A0A3N6P5A0"/>
<keyword evidence="2" id="KW-1185">Reference proteome</keyword>
<name>A0A3N6P5A0_9EURY</name>
<dbReference type="Proteomes" id="UP000273828">
    <property type="component" value="Unassembled WGS sequence"/>
</dbReference>
<dbReference type="Pfam" id="PF24444">
    <property type="entry name" value="DUF7563"/>
    <property type="match status" value="1"/>
</dbReference>
<gene>
    <name evidence="1" type="ORF">EA462_03390</name>
</gene>
<evidence type="ECO:0008006" key="3">
    <source>
        <dbReference type="Google" id="ProtNLM"/>
    </source>
</evidence>
<dbReference type="InterPro" id="IPR055985">
    <property type="entry name" value="DUF7563"/>
</dbReference>
<evidence type="ECO:0000313" key="2">
    <source>
        <dbReference type="Proteomes" id="UP000273828"/>
    </source>
</evidence>
<accession>A0A3N6P5A0</accession>
<protein>
    <recommendedName>
        <fullName evidence="3">Small CPxCG-related zinc finger protein</fullName>
    </recommendedName>
</protein>
<dbReference type="EMBL" id="REFY01000001">
    <property type="protein sequence ID" value="RQG93249.1"/>
    <property type="molecule type" value="Genomic_DNA"/>
</dbReference>